<proteinExistence type="predicted"/>
<dbReference type="RefSeq" id="WP_035251100.1">
    <property type="nucleotide sequence ID" value="NZ_AQQY01000006.1"/>
</dbReference>
<feature type="transmembrane region" description="Helical" evidence="6">
    <location>
        <begin position="110"/>
        <end position="127"/>
    </location>
</feature>
<dbReference type="STRING" id="1461693.ATO10_09990"/>
<name>A0A058ZKF4_9RHOB</name>
<feature type="transmembrane region" description="Helical" evidence="6">
    <location>
        <begin position="283"/>
        <end position="306"/>
    </location>
</feature>
<dbReference type="AlphaFoldDB" id="A0A058ZKF4"/>
<organism evidence="7 8">
    <name type="scientific">Actibacterium atlanticum</name>
    <dbReference type="NCBI Taxonomy" id="1461693"/>
    <lineage>
        <taxon>Bacteria</taxon>
        <taxon>Pseudomonadati</taxon>
        <taxon>Pseudomonadota</taxon>
        <taxon>Alphaproteobacteria</taxon>
        <taxon>Rhodobacterales</taxon>
        <taxon>Roseobacteraceae</taxon>
        <taxon>Actibacterium</taxon>
    </lineage>
</organism>
<evidence type="ECO:0000256" key="6">
    <source>
        <dbReference type="SAM" id="Phobius"/>
    </source>
</evidence>
<evidence type="ECO:0000256" key="2">
    <source>
        <dbReference type="ARBA" id="ARBA00022475"/>
    </source>
</evidence>
<reference evidence="7 8" key="1">
    <citation type="submission" date="2013-04" db="EMBL/GenBank/DDBJ databases">
        <title>Shimia sp. 22II-S11-Z10 Genome Sequencing.</title>
        <authorList>
            <person name="Lai Q."/>
            <person name="Li G."/>
            <person name="Shao Z."/>
        </authorList>
    </citation>
    <scope>NUCLEOTIDE SEQUENCE [LARGE SCALE GENOMIC DNA]</scope>
    <source>
        <strain evidence="8">22II-S11-Z10</strain>
    </source>
</reference>
<dbReference type="GO" id="GO:0015658">
    <property type="term" value="F:branched-chain amino acid transmembrane transporter activity"/>
    <property type="evidence" value="ECO:0007669"/>
    <property type="project" value="InterPro"/>
</dbReference>
<evidence type="ECO:0000256" key="4">
    <source>
        <dbReference type="ARBA" id="ARBA00022989"/>
    </source>
</evidence>
<protein>
    <submittedName>
        <fullName evidence="7">High-affinity branched-chain amino acid transport system permease livM</fullName>
    </submittedName>
</protein>
<evidence type="ECO:0000256" key="5">
    <source>
        <dbReference type="ARBA" id="ARBA00023136"/>
    </source>
</evidence>
<evidence type="ECO:0000313" key="7">
    <source>
        <dbReference type="EMBL" id="KCV81667.1"/>
    </source>
</evidence>
<dbReference type="eggNOG" id="COG4177">
    <property type="taxonomic scope" value="Bacteria"/>
</dbReference>
<dbReference type="GO" id="GO:0005886">
    <property type="term" value="C:plasma membrane"/>
    <property type="evidence" value="ECO:0007669"/>
    <property type="project" value="UniProtKB-SubCell"/>
</dbReference>
<keyword evidence="2" id="KW-1003">Cell membrane</keyword>
<keyword evidence="8" id="KW-1185">Reference proteome</keyword>
<keyword evidence="5 6" id="KW-0472">Membrane</keyword>
<sequence>MKQLDRTELSLLVALPALILAAMVLPSWIVNYVQVSLGMGLVALGVMIQMRAGLVSFGQGLYFCIGGYAAGLAGKYLGISDLFALLLIGILAALIIATTLGFLLRRYREIFYAMLSLAVSMILYGLLSSTEELGSTDGFNLPVPTYLGMAPSGEAARMTLFIITAAVVVASAIALNRLLRSSLGYVNEAIRENELRVEYLGASAHNAVHVTYVIAAVVSSMGGVLWALSLGHVDPEMTNWTTSGSFVFVCILAGTGSIVAPLIGTFLLEILRVYAVEISPNTWQMILGTVMLLTIIFLPKGLWSLLAKSSTAKRFDPEADANTQPGE</sequence>
<feature type="transmembrane region" description="Helical" evidence="6">
    <location>
        <begin position="158"/>
        <end position="179"/>
    </location>
</feature>
<feature type="transmembrane region" description="Helical" evidence="6">
    <location>
        <begin position="9"/>
        <end position="29"/>
    </location>
</feature>
<dbReference type="OrthoDB" id="9804361at2"/>
<keyword evidence="3 6" id="KW-0812">Transmembrane</keyword>
<dbReference type="PATRIC" id="fig|1461693.3.peg.2022"/>
<dbReference type="PANTHER" id="PTHR30482:SF17">
    <property type="entry name" value="ABC TRANSPORTER ATP-BINDING PROTEIN"/>
    <property type="match status" value="1"/>
</dbReference>
<feature type="transmembrane region" description="Helical" evidence="6">
    <location>
        <begin position="83"/>
        <end position="103"/>
    </location>
</feature>
<gene>
    <name evidence="7" type="ORF">ATO10_09990</name>
</gene>
<evidence type="ECO:0000313" key="8">
    <source>
        <dbReference type="Proteomes" id="UP000024836"/>
    </source>
</evidence>
<accession>A0A058ZKF4</accession>
<dbReference type="PANTHER" id="PTHR30482">
    <property type="entry name" value="HIGH-AFFINITY BRANCHED-CHAIN AMINO ACID TRANSPORT SYSTEM PERMEASE"/>
    <property type="match status" value="1"/>
</dbReference>
<dbReference type="InterPro" id="IPR043428">
    <property type="entry name" value="LivM-like"/>
</dbReference>
<dbReference type="Proteomes" id="UP000024836">
    <property type="component" value="Unassembled WGS sequence"/>
</dbReference>
<dbReference type="CDD" id="cd06581">
    <property type="entry name" value="TM_PBP1_LivM_like"/>
    <property type="match status" value="1"/>
</dbReference>
<feature type="transmembrane region" description="Helical" evidence="6">
    <location>
        <begin position="61"/>
        <end position="77"/>
    </location>
</feature>
<dbReference type="Pfam" id="PF02653">
    <property type="entry name" value="BPD_transp_2"/>
    <property type="match status" value="1"/>
</dbReference>
<feature type="transmembrane region" description="Helical" evidence="6">
    <location>
        <begin position="246"/>
        <end position="271"/>
    </location>
</feature>
<dbReference type="EMBL" id="AQQY01000006">
    <property type="protein sequence ID" value="KCV81667.1"/>
    <property type="molecule type" value="Genomic_DNA"/>
</dbReference>
<comment type="subcellular location">
    <subcellularLocation>
        <location evidence="1">Cell membrane</location>
        <topology evidence="1">Multi-pass membrane protein</topology>
    </subcellularLocation>
</comment>
<dbReference type="InterPro" id="IPR001851">
    <property type="entry name" value="ABC_transp_permease"/>
</dbReference>
<evidence type="ECO:0000256" key="3">
    <source>
        <dbReference type="ARBA" id="ARBA00022692"/>
    </source>
</evidence>
<evidence type="ECO:0000256" key="1">
    <source>
        <dbReference type="ARBA" id="ARBA00004651"/>
    </source>
</evidence>
<comment type="caution">
    <text evidence="7">The sequence shown here is derived from an EMBL/GenBank/DDBJ whole genome shotgun (WGS) entry which is preliminary data.</text>
</comment>
<keyword evidence="4 6" id="KW-1133">Transmembrane helix</keyword>